<evidence type="ECO:0000313" key="3">
    <source>
        <dbReference type="Proteomes" id="UP000600449"/>
    </source>
</evidence>
<keyword evidence="3" id="KW-1185">Reference proteome</keyword>
<gene>
    <name evidence="2" type="ORF">GCM10011322_19430</name>
</gene>
<protein>
    <recommendedName>
        <fullName evidence="4">Flp family type IVb pilin</fullName>
    </recommendedName>
</protein>
<evidence type="ECO:0008006" key="4">
    <source>
        <dbReference type="Google" id="ProtNLM"/>
    </source>
</evidence>
<dbReference type="Pfam" id="PF04964">
    <property type="entry name" value="Flp_Fap"/>
    <property type="match status" value="1"/>
</dbReference>
<sequence>MSLSPTIKLFLTDDSGATAIEYGLIAAMMAILLLASFALIEDPFGIAFQAIANQLNATNGITTIQ</sequence>
<dbReference type="AlphaFoldDB" id="A0A917Q7F9"/>
<keyword evidence="1" id="KW-0472">Membrane</keyword>
<keyword evidence="1" id="KW-1133">Transmembrane helix</keyword>
<accession>A0A917Q7F9</accession>
<evidence type="ECO:0000256" key="1">
    <source>
        <dbReference type="SAM" id="Phobius"/>
    </source>
</evidence>
<dbReference type="Proteomes" id="UP000600449">
    <property type="component" value="Unassembled WGS sequence"/>
</dbReference>
<organism evidence="2 3">
    <name type="scientific">Salinarimonas ramus</name>
    <dbReference type="NCBI Taxonomy" id="690164"/>
    <lineage>
        <taxon>Bacteria</taxon>
        <taxon>Pseudomonadati</taxon>
        <taxon>Pseudomonadota</taxon>
        <taxon>Alphaproteobacteria</taxon>
        <taxon>Hyphomicrobiales</taxon>
        <taxon>Salinarimonadaceae</taxon>
        <taxon>Salinarimonas</taxon>
    </lineage>
</organism>
<feature type="transmembrane region" description="Helical" evidence="1">
    <location>
        <begin position="20"/>
        <end position="40"/>
    </location>
</feature>
<dbReference type="InterPro" id="IPR007047">
    <property type="entry name" value="Flp_Fap"/>
</dbReference>
<reference evidence="2 3" key="1">
    <citation type="journal article" date="2014" name="Int. J. Syst. Evol. Microbiol.">
        <title>Complete genome sequence of Corynebacterium casei LMG S-19264T (=DSM 44701T), isolated from a smear-ripened cheese.</title>
        <authorList>
            <consortium name="US DOE Joint Genome Institute (JGI-PGF)"/>
            <person name="Walter F."/>
            <person name="Albersmeier A."/>
            <person name="Kalinowski J."/>
            <person name="Ruckert C."/>
        </authorList>
    </citation>
    <scope>NUCLEOTIDE SEQUENCE [LARGE SCALE GENOMIC DNA]</scope>
    <source>
        <strain evidence="2 3">CGMCC 1.9161</strain>
    </source>
</reference>
<name>A0A917Q7F9_9HYPH</name>
<keyword evidence="1" id="KW-0812">Transmembrane</keyword>
<comment type="caution">
    <text evidence="2">The sequence shown here is derived from an EMBL/GenBank/DDBJ whole genome shotgun (WGS) entry which is preliminary data.</text>
</comment>
<proteinExistence type="predicted"/>
<evidence type="ECO:0000313" key="2">
    <source>
        <dbReference type="EMBL" id="GGK32810.1"/>
    </source>
</evidence>
<dbReference type="RefSeq" id="WP_188912182.1">
    <property type="nucleotide sequence ID" value="NZ_BMMF01000005.1"/>
</dbReference>
<dbReference type="EMBL" id="BMMF01000005">
    <property type="protein sequence ID" value="GGK32810.1"/>
    <property type="molecule type" value="Genomic_DNA"/>
</dbReference>